<feature type="signal peptide" evidence="1">
    <location>
        <begin position="1"/>
        <end position="20"/>
    </location>
</feature>
<keyword evidence="1" id="KW-0732">Signal</keyword>
<evidence type="ECO:0000313" key="5">
    <source>
        <dbReference type="Proteomes" id="UP000572268"/>
    </source>
</evidence>
<evidence type="ECO:0000313" key="3">
    <source>
        <dbReference type="EMBL" id="KAF4650655.1"/>
    </source>
</evidence>
<dbReference type="EMBL" id="JABAHT010001184">
    <property type="protein sequence ID" value="KAF4649877.1"/>
    <property type="molecule type" value="Genomic_DNA"/>
</dbReference>
<comment type="caution">
    <text evidence="2">The sequence shown here is derived from an EMBL/GenBank/DDBJ whole genome shotgun (WGS) entry which is preliminary data.</text>
</comment>
<evidence type="ECO:0000313" key="4">
    <source>
        <dbReference type="Proteomes" id="UP000570595"/>
    </source>
</evidence>
<name>A0A7J6KRY5_PEROL</name>
<evidence type="ECO:0000256" key="1">
    <source>
        <dbReference type="SAM" id="SignalP"/>
    </source>
</evidence>
<dbReference type="Proteomes" id="UP000570595">
    <property type="component" value="Unassembled WGS sequence"/>
</dbReference>
<gene>
    <name evidence="3" type="ORF">FOL46_000846</name>
    <name evidence="2" type="ORF">FOZ61_000874</name>
</gene>
<organism evidence="2 4">
    <name type="scientific">Perkinsus olseni</name>
    <name type="common">Perkinsus atlanticus</name>
    <dbReference type="NCBI Taxonomy" id="32597"/>
    <lineage>
        <taxon>Eukaryota</taxon>
        <taxon>Sar</taxon>
        <taxon>Alveolata</taxon>
        <taxon>Perkinsozoa</taxon>
        <taxon>Perkinsea</taxon>
        <taxon>Perkinsida</taxon>
        <taxon>Perkinsidae</taxon>
        <taxon>Perkinsus</taxon>
    </lineage>
</organism>
<reference evidence="4 5" key="1">
    <citation type="submission" date="2020-04" db="EMBL/GenBank/DDBJ databases">
        <title>Perkinsus olseni comparative genomics.</title>
        <authorList>
            <person name="Bogema D.R."/>
        </authorList>
    </citation>
    <scope>NUCLEOTIDE SEQUENCE [LARGE SCALE GENOMIC DNA]</scope>
    <source>
        <strain evidence="2">ATCC PRA-179</strain>
        <strain evidence="3">ATCC PRA-31</strain>
    </source>
</reference>
<dbReference type="OrthoDB" id="468238at2759"/>
<evidence type="ECO:0000313" key="2">
    <source>
        <dbReference type="EMBL" id="KAF4649877.1"/>
    </source>
</evidence>
<dbReference type="EMBL" id="JABANN010001201">
    <property type="protein sequence ID" value="KAF4650655.1"/>
    <property type="molecule type" value="Genomic_DNA"/>
</dbReference>
<sequence length="136" mass="15526">MPIVVTLLFVVLLVSLGALGTKYSHYFEDGYGVTFEHDGTSHVVEARIRCYVQHKSPYTYQVSLPVEGGDGEDGCSRYYYLTDEGVKRLENAKEHVKEVCDLTLPEKAFHEMFFFTDFMVTNLGYSTSILMERSMQ</sequence>
<proteinExistence type="predicted"/>
<accession>A0A7J6KRY5</accession>
<dbReference type="Proteomes" id="UP000572268">
    <property type="component" value="Unassembled WGS sequence"/>
</dbReference>
<protein>
    <submittedName>
        <fullName evidence="2">Uncharacterized protein</fullName>
    </submittedName>
</protein>
<dbReference type="AlphaFoldDB" id="A0A7J6KRY5"/>
<feature type="chain" id="PRO_5033913117" evidence="1">
    <location>
        <begin position="21"/>
        <end position="136"/>
    </location>
</feature>